<feature type="domain" description="SIS" evidence="5">
    <location>
        <begin position="121"/>
        <end position="261"/>
    </location>
</feature>
<reference evidence="7" key="1">
    <citation type="journal article" date="2019" name="Int. J. Syst. Evol. Microbiol.">
        <title>The Global Catalogue of Microorganisms (GCM) 10K type strain sequencing project: providing services to taxonomists for standard genome sequencing and annotation.</title>
        <authorList>
            <consortium name="The Broad Institute Genomics Platform"/>
            <consortium name="The Broad Institute Genome Sequencing Center for Infectious Disease"/>
            <person name="Wu L."/>
            <person name="Ma J."/>
        </authorList>
    </citation>
    <scope>NUCLEOTIDE SEQUENCE [LARGE SCALE GENOMIC DNA]</scope>
    <source>
        <strain evidence="7">KCTC 52141</strain>
    </source>
</reference>
<sequence length="288" mass="31518">MTHEPDIVSRISTMFGQLRGAEQKIARVVLDDMTFAAHANISELAERAGVSEATITRFARAVDCTNVRDLKLRLAQSLAVGQRFYTEAKVEPSSTHGVYEAVKTALEHNAALMTEKVIRGAIELLSPAKQVLIFGVGGGSTVMAQEFQYRLFRLGFSAAAYSDPMLMRMAAASVDSSDVVICLSVGGYSPDVQDAMEIAQEYGARALGITTKDSPLGRGVDQLVPIETMETDFIFKPSASRYVMLAAIDVLATELATRHKRKSRETLRRIKHTLDNHKQGQDRLPLGD</sequence>
<dbReference type="Gene3D" id="1.10.10.10">
    <property type="entry name" value="Winged helix-like DNA-binding domain superfamily/Winged helix DNA-binding domain"/>
    <property type="match status" value="1"/>
</dbReference>
<evidence type="ECO:0000259" key="4">
    <source>
        <dbReference type="PROSITE" id="PS51071"/>
    </source>
</evidence>
<gene>
    <name evidence="6" type="ORF">ACFOEB_04550</name>
</gene>
<evidence type="ECO:0000259" key="5">
    <source>
        <dbReference type="PROSITE" id="PS51464"/>
    </source>
</evidence>
<dbReference type="Pfam" id="PF01380">
    <property type="entry name" value="SIS"/>
    <property type="match status" value="1"/>
</dbReference>
<proteinExistence type="predicted"/>
<dbReference type="SUPFAM" id="SSF53697">
    <property type="entry name" value="SIS domain"/>
    <property type="match status" value="1"/>
</dbReference>
<organism evidence="6 7">
    <name type="scientific">Gilvimarinus japonicus</name>
    <dbReference type="NCBI Taxonomy" id="1796469"/>
    <lineage>
        <taxon>Bacteria</taxon>
        <taxon>Pseudomonadati</taxon>
        <taxon>Pseudomonadota</taxon>
        <taxon>Gammaproteobacteria</taxon>
        <taxon>Cellvibrionales</taxon>
        <taxon>Cellvibrionaceae</taxon>
        <taxon>Gilvimarinus</taxon>
    </lineage>
</organism>
<evidence type="ECO:0000256" key="2">
    <source>
        <dbReference type="ARBA" id="ARBA00023125"/>
    </source>
</evidence>
<evidence type="ECO:0000313" key="6">
    <source>
        <dbReference type="EMBL" id="MFC3154464.1"/>
    </source>
</evidence>
<comment type="caution">
    <text evidence="6">The sequence shown here is derived from an EMBL/GenBank/DDBJ whole genome shotgun (WGS) entry which is preliminary data.</text>
</comment>
<name>A0ABV7HP21_9GAMM</name>
<evidence type="ECO:0000256" key="3">
    <source>
        <dbReference type="ARBA" id="ARBA00023163"/>
    </source>
</evidence>
<dbReference type="InterPro" id="IPR036388">
    <property type="entry name" value="WH-like_DNA-bd_sf"/>
</dbReference>
<dbReference type="Proteomes" id="UP001595548">
    <property type="component" value="Unassembled WGS sequence"/>
</dbReference>
<accession>A0ABV7HP21</accession>
<dbReference type="InterPro" id="IPR001347">
    <property type="entry name" value="SIS_dom"/>
</dbReference>
<keyword evidence="1" id="KW-0805">Transcription regulation</keyword>
<dbReference type="SUPFAM" id="SSF46689">
    <property type="entry name" value="Homeodomain-like"/>
    <property type="match status" value="1"/>
</dbReference>
<dbReference type="InterPro" id="IPR000281">
    <property type="entry name" value="HTH_RpiR"/>
</dbReference>
<evidence type="ECO:0000313" key="7">
    <source>
        <dbReference type="Proteomes" id="UP001595548"/>
    </source>
</evidence>
<dbReference type="PANTHER" id="PTHR30514:SF1">
    <property type="entry name" value="HTH-TYPE TRANSCRIPTIONAL REGULATOR HEXR-RELATED"/>
    <property type="match status" value="1"/>
</dbReference>
<dbReference type="CDD" id="cd05013">
    <property type="entry name" value="SIS_RpiR"/>
    <property type="match status" value="1"/>
</dbReference>
<dbReference type="InterPro" id="IPR046348">
    <property type="entry name" value="SIS_dom_sf"/>
</dbReference>
<dbReference type="InterPro" id="IPR009057">
    <property type="entry name" value="Homeodomain-like_sf"/>
</dbReference>
<dbReference type="PROSITE" id="PS51071">
    <property type="entry name" value="HTH_RPIR"/>
    <property type="match status" value="1"/>
</dbReference>
<feature type="domain" description="HTH rpiR-type" evidence="4">
    <location>
        <begin position="5"/>
        <end position="81"/>
    </location>
</feature>
<protein>
    <submittedName>
        <fullName evidence="6">MurR/RpiR family transcriptional regulator</fullName>
    </submittedName>
</protein>
<keyword evidence="7" id="KW-1185">Reference proteome</keyword>
<dbReference type="PROSITE" id="PS51464">
    <property type="entry name" value="SIS"/>
    <property type="match status" value="1"/>
</dbReference>
<dbReference type="InterPro" id="IPR035472">
    <property type="entry name" value="RpiR-like_SIS"/>
</dbReference>
<keyword evidence="2" id="KW-0238">DNA-binding</keyword>
<dbReference type="EMBL" id="JBHRTL010000004">
    <property type="protein sequence ID" value="MFC3154464.1"/>
    <property type="molecule type" value="Genomic_DNA"/>
</dbReference>
<dbReference type="Gene3D" id="3.40.50.10490">
    <property type="entry name" value="Glucose-6-phosphate isomerase like protein, domain 1"/>
    <property type="match status" value="1"/>
</dbReference>
<dbReference type="RefSeq" id="WP_382414723.1">
    <property type="nucleotide sequence ID" value="NZ_AP031500.1"/>
</dbReference>
<evidence type="ECO:0000256" key="1">
    <source>
        <dbReference type="ARBA" id="ARBA00023015"/>
    </source>
</evidence>
<dbReference type="InterPro" id="IPR047640">
    <property type="entry name" value="RpiR-like"/>
</dbReference>
<dbReference type="PANTHER" id="PTHR30514">
    <property type="entry name" value="GLUCOKINASE"/>
    <property type="match status" value="1"/>
</dbReference>
<dbReference type="Pfam" id="PF01418">
    <property type="entry name" value="HTH_6"/>
    <property type="match status" value="1"/>
</dbReference>
<keyword evidence="3" id="KW-0804">Transcription</keyword>